<evidence type="ECO:0000313" key="2">
    <source>
        <dbReference type="Proteomes" id="UP000501054"/>
    </source>
</evidence>
<dbReference type="Proteomes" id="UP000501054">
    <property type="component" value="Segment"/>
</dbReference>
<accession>A0A6G9RW77</accession>
<evidence type="ECO:0000313" key="1">
    <source>
        <dbReference type="EMBL" id="QIR31237.1"/>
    </source>
</evidence>
<organism evidence="1 2">
    <name type="scientific">Halorubrum virus Serpecor1</name>
    <dbReference type="NCBI Taxonomy" id="2721757"/>
    <lineage>
        <taxon>Viruses</taxon>
        <taxon>Duplodnaviria</taxon>
        <taxon>Heunggongvirae</taxon>
        <taxon>Uroviricota</taxon>
        <taxon>Caudoviricetes</taxon>
        <taxon>Thumleimavirales</taxon>
        <taxon>Hafunaviridae</taxon>
        <taxon>Haloferacalesvirus</taxon>
        <taxon>Haloferacalesvirus serpentinense</taxon>
        <taxon>Haloferacalesvirus Serpecor1</taxon>
    </lineage>
</organism>
<name>A0A6G9RW77_9CAUD</name>
<protein>
    <submittedName>
        <fullName evidence="1">Putative CxxC motif protein</fullName>
    </submittedName>
</protein>
<proteinExistence type="predicted"/>
<gene>
    <name evidence="1" type="ORF">HrrSp1_365</name>
</gene>
<keyword evidence="2" id="KW-1185">Reference proteome</keyword>
<sequence>MNGRWTCRCCETSTGGVAEYCPGCQSAGCTSFTERCT</sequence>
<dbReference type="EMBL" id="MN901521">
    <property type="protein sequence ID" value="QIR31237.1"/>
    <property type="molecule type" value="Genomic_DNA"/>
</dbReference>
<reference evidence="1 2" key="1">
    <citation type="journal article" date="2020" name="Genes (Basel)">
        <title>Comparative Genomics of Two New HF1-like Haloviruses.</title>
        <authorList>
            <person name="Dyall-Smith M."/>
            <person name="Tang S.L."/>
            <person name="Russ B."/>
            <person name="Chiang P.W."/>
            <person name="Pfeiffer F."/>
        </authorList>
    </citation>
    <scope>NUCLEOTIDE SEQUENCE [LARGE SCALE GENOMIC DNA]</scope>
</reference>